<evidence type="ECO:0000256" key="1">
    <source>
        <dbReference type="ARBA" id="ARBA00004127"/>
    </source>
</evidence>
<comment type="caution">
    <text evidence="5">The sequence shown here is derived from an EMBL/GenBank/DDBJ whole genome shotgun (WGS) entry which is preliminary data.</text>
</comment>
<evidence type="ECO:0000313" key="5">
    <source>
        <dbReference type="EMBL" id="RKP48001.1"/>
    </source>
</evidence>
<dbReference type="Gene3D" id="1.10.3730.20">
    <property type="match status" value="1"/>
</dbReference>
<feature type="transmembrane region" description="Helical" evidence="3">
    <location>
        <begin position="34"/>
        <end position="53"/>
    </location>
</feature>
<name>A0A494XEB2_9BACL</name>
<feature type="transmembrane region" description="Helical" evidence="3">
    <location>
        <begin position="148"/>
        <end position="168"/>
    </location>
</feature>
<evidence type="ECO:0000313" key="6">
    <source>
        <dbReference type="Proteomes" id="UP000282076"/>
    </source>
</evidence>
<feature type="domain" description="EamA" evidence="4">
    <location>
        <begin position="4"/>
        <end position="136"/>
    </location>
</feature>
<dbReference type="InterPro" id="IPR037185">
    <property type="entry name" value="EmrE-like"/>
</dbReference>
<sequence length="289" mass="31553">MNKKAVFQLSLAMTIFGSVGFFSGLTGLRALELVFVRCVCATLFLGAAWVVTGHHKQEKWNAKEMRLILACAVTNLLNWLFLFRAFERISVTIAISLYHLAPILVLIVGSFLFRERLSLRSVGAISVCFAGTIMIMGTDGFRVSSPDWIGMMDGVLAAVFYAATMIIGKSISKTSVYATTMLQMIVGTLLLVPFVHYGAYADILPVQWTYAIITGIVHTGIVYLLFFNSIRQLPTGIVSFLIFVDPAVAIVLDVLITGFHPNGLQSAGMLLLFGSLIYALKSPRPEAGV</sequence>
<dbReference type="PANTHER" id="PTHR22911">
    <property type="entry name" value="ACYL-MALONYL CONDENSING ENZYME-RELATED"/>
    <property type="match status" value="1"/>
</dbReference>
<dbReference type="SUPFAM" id="SSF103481">
    <property type="entry name" value="Multidrug resistance efflux transporter EmrE"/>
    <property type="match status" value="2"/>
</dbReference>
<keyword evidence="3" id="KW-0472">Membrane</keyword>
<dbReference type="Pfam" id="PF00892">
    <property type="entry name" value="EamA"/>
    <property type="match status" value="2"/>
</dbReference>
<comment type="subcellular location">
    <subcellularLocation>
        <location evidence="1">Endomembrane system</location>
        <topology evidence="1">Multi-pass membrane protein</topology>
    </subcellularLocation>
</comment>
<dbReference type="EMBL" id="RBZM01000010">
    <property type="protein sequence ID" value="RKP48001.1"/>
    <property type="molecule type" value="Genomic_DNA"/>
</dbReference>
<dbReference type="FunFam" id="1.10.3730.20:FF:000010">
    <property type="entry name" value="EamA family transporter"/>
    <property type="match status" value="1"/>
</dbReference>
<dbReference type="Proteomes" id="UP000282076">
    <property type="component" value="Unassembled WGS sequence"/>
</dbReference>
<evidence type="ECO:0000256" key="2">
    <source>
        <dbReference type="ARBA" id="ARBA00007362"/>
    </source>
</evidence>
<organism evidence="5 6">
    <name type="scientific">Cohnella endophytica</name>
    <dbReference type="NCBI Taxonomy" id="2419778"/>
    <lineage>
        <taxon>Bacteria</taxon>
        <taxon>Bacillati</taxon>
        <taxon>Bacillota</taxon>
        <taxon>Bacilli</taxon>
        <taxon>Bacillales</taxon>
        <taxon>Paenibacillaceae</taxon>
        <taxon>Cohnella</taxon>
    </lineage>
</organism>
<dbReference type="AlphaFoldDB" id="A0A494XEB2"/>
<feature type="transmembrane region" description="Helical" evidence="3">
    <location>
        <begin position="175"/>
        <end position="196"/>
    </location>
</feature>
<protein>
    <submittedName>
        <fullName evidence="5">DMT family transporter</fullName>
    </submittedName>
</protein>
<feature type="transmembrane region" description="Helical" evidence="3">
    <location>
        <begin position="65"/>
        <end position="83"/>
    </location>
</feature>
<dbReference type="PANTHER" id="PTHR22911:SF102">
    <property type="entry name" value="MEMBRANE PROTEIN"/>
    <property type="match status" value="1"/>
</dbReference>
<evidence type="ECO:0000256" key="3">
    <source>
        <dbReference type="SAM" id="Phobius"/>
    </source>
</evidence>
<feature type="transmembrane region" description="Helical" evidence="3">
    <location>
        <begin position="119"/>
        <end position="136"/>
    </location>
</feature>
<dbReference type="RefSeq" id="WP_120979290.1">
    <property type="nucleotide sequence ID" value="NZ_RBZM01000010.1"/>
</dbReference>
<feature type="transmembrane region" description="Helical" evidence="3">
    <location>
        <begin position="263"/>
        <end position="280"/>
    </location>
</feature>
<feature type="transmembrane region" description="Helical" evidence="3">
    <location>
        <begin position="238"/>
        <end position="257"/>
    </location>
</feature>
<proteinExistence type="inferred from homology"/>
<gene>
    <name evidence="5" type="ORF">D7Z26_22630</name>
</gene>
<keyword evidence="6" id="KW-1185">Reference proteome</keyword>
<dbReference type="GO" id="GO:0016020">
    <property type="term" value="C:membrane"/>
    <property type="evidence" value="ECO:0007669"/>
    <property type="project" value="InterPro"/>
</dbReference>
<feature type="transmembrane region" description="Helical" evidence="3">
    <location>
        <begin position="89"/>
        <end position="112"/>
    </location>
</feature>
<feature type="transmembrane region" description="Helical" evidence="3">
    <location>
        <begin position="208"/>
        <end position="226"/>
    </location>
</feature>
<evidence type="ECO:0000259" key="4">
    <source>
        <dbReference type="Pfam" id="PF00892"/>
    </source>
</evidence>
<comment type="similarity">
    <text evidence="2">Belongs to the EamA transporter family.</text>
</comment>
<keyword evidence="3" id="KW-0812">Transmembrane</keyword>
<keyword evidence="3" id="KW-1133">Transmembrane helix</keyword>
<dbReference type="OrthoDB" id="9814238at2"/>
<feature type="domain" description="EamA" evidence="4">
    <location>
        <begin position="149"/>
        <end position="277"/>
    </location>
</feature>
<reference evidence="5 6" key="1">
    <citation type="submission" date="2018-10" db="EMBL/GenBank/DDBJ databases">
        <title>Cohnella sp. M2MS4P-1, whole genome shotgun sequence.</title>
        <authorList>
            <person name="Tuo L."/>
        </authorList>
    </citation>
    <scope>NUCLEOTIDE SEQUENCE [LARGE SCALE GENOMIC DNA]</scope>
    <source>
        <strain evidence="5 6">M2MS4P-1</strain>
    </source>
</reference>
<dbReference type="InterPro" id="IPR000620">
    <property type="entry name" value="EamA_dom"/>
</dbReference>
<accession>A0A494XEB2</accession>